<dbReference type="InterPro" id="IPR003719">
    <property type="entry name" value="Phenazine_PhzF-like"/>
</dbReference>
<dbReference type="PANTHER" id="PTHR13774">
    <property type="entry name" value="PHENAZINE BIOSYNTHESIS PROTEIN"/>
    <property type="match status" value="1"/>
</dbReference>
<accession>A0ABS2AS31</accession>
<keyword evidence="2" id="KW-1185">Reference proteome</keyword>
<sequence>MGARTDVAVVHSCRREGRGGSPTAVLCLSGAPPDLPSLCRLPGRVGASHVVVVSGPPEGPVDLRFFTAAGELPACGHGTVAALAFLAEQAGLPDMIVPLRIGGHSLTGYVTGGTMATFLESRVDLRLPTGPELTEVLPMLGFGGNGIGIPLGVLAASTGRWRLLVPIESRAALATLAPDPARLGAVCERLGLIGCYVHSPPDGEGRLAARMFAPAIGVPEDVANANSTACLAAAMAGRTIAVDMGDSLGSPATILASARPGGLVEVGGEAVIAGKFRLD</sequence>
<gene>
    <name evidence="1" type="ORF">JIG36_41330</name>
</gene>
<comment type="caution">
    <text evidence="1">The sequence shown here is derived from an EMBL/GenBank/DDBJ whole genome shotgun (WGS) entry which is preliminary data.</text>
</comment>
<dbReference type="Gene3D" id="3.10.310.10">
    <property type="entry name" value="Diaminopimelate Epimerase, Chain A, domain 1"/>
    <property type="match status" value="2"/>
</dbReference>
<organism evidence="1 2">
    <name type="scientific">Paractinoplanes ovalisporus</name>
    <dbReference type="NCBI Taxonomy" id="2810368"/>
    <lineage>
        <taxon>Bacteria</taxon>
        <taxon>Bacillati</taxon>
        <taxon>Actinomycetota</taxon>
        <taxon>Actinomycetes</taxon>
        <taxon>Micromonosporales</taxon>
        <taxon>Micromonosporaceae</taxon>
        <taxon>Paractinoplanes</taxon>
    </lineage>
</organism>
<reference evidence="1 2" key="1">
    <citation type="submission" date="2021-01" db="EMBL/GenBank/DDBJ databases">
        <title>Actinoplanes sp. nov. LDG1-06 isolated from lichen.</title>
        <authorList>
            <person name="Saeng-In P."/>
            <person name="Phongsopitanun W."/>
            <person name="Kanchanasin P."/>
            <person name="Yuki M."/>
            <person name="Kudo T."/>
            <person name="Ohkuma M."/>
            <person name="Tanasupawat S."/>
        </authorList>
    </citation>
    <scope>NUCLEOTIDE SEQUENCE [LARGE SCALE GENOMIC DNA]</scope>
    <source>
        <strain evidence="1 2">LDG1-06</strain>
    </source>
</reference>
<dbReference type="Proteomes" id="UP000632138">
    <property type="component" value="Unassembled WGS sequence"/>
</dbReference>
<evidence type="ECO:0000313" key="2">
    <source>
        <dbReference type="Proteomes" id="UP000632138"/>
    </source>
</evidence>
<protein>
    <submittedName>
        <fullName evidence="1">PhzF family phenazine biosynthesis protein</fullName>
    </submittedName>
</protein>
<proteinExistence type="predicted"/>
<dbReference type="EMBL" id="JAENHP010000022">
    <property type="protein sequence ID" value="MBM2621964.1"/>
    <property type="molecule type" value="Genomic_DNA"/>
</dbReference>
<dbReference type="SUPFAM" id="SSF54506">
    <property type="entry name" value="Diaminopimelate epimerase-like"/>
    <property type="match status" value="1"/>
</dbReference>
<evidence type="ECO:0000313" key="1">
    <source>
        <dbReference type="EMBL" id="MBM2621964.1"/>
    </source>
</evidence>
<dbReference type="RefSeq" id="WP_203382106.1">
    <property type="nucleotide sequence ID" value="NZ_JAENHP010000022.1"/>
</dbReference>
<name>A0ABS2AS31_9ACTN</name>
<dbReference type="Pfam" id="PF02567">
    <property type="entry name" value="PhzC-PhzF"/>
    <property type="match status" value="1"/>
</dbReference>